<dbReference type="PANTHER" id="PTHR43054">
    <property type="match status" value="1"/>
</dbReference>
<dbReference type="Pfam" id="PF01408">
    <property type="entry name" value="GFO_IDH_MocA"/>
    <property type="match status" value="1"/>
</dbReference>
<dbReference type="SUPFAM" id="SSF55347">
    <property type="entry name" value="Glyceraldehyde-3-phosphate dehydrogenase-like, C-terminal domain"/>
    <property type="match status" value="1"/>
</dbReference>
<comment type="caution">
    <text evidence="3">The sequence shown here is derived from an EMBL/GenBank/DDBJ whole genome shotgun (WGS) entry which is preliminary data.</text>
</comment>
<evidence type="ECO:0000313" key="4">
    <source>
        <dbReference type="Proteomes" id="UP001623591"/>
    </source>
</evidence>
<organism evidence="3 4">
    <name type="scientific">Candidatus Clostridium stratigraminis</name>
    <dbReference type="NCBI Taxonomy" id="3381661"/>
    <lineage>
        <taxon>Bacteria</taxon>
        <taxon>Bacillati</taxon>
        <taxon>Bacillota</taxon>
        <taxon>Clostridia</taxon>
        <taxon>Eubacteriales</taxon>
        <taxon>Clostridiaceae</taxon>
        <taxon>Clostridium</taxon>
    </lineage>
</organism>
<reference evidence="3 4" key="1">
    <citation type="submission" date="2024-11" db="EMBL/GenBank/DDBJ databases">
        <authorList>
            <person name="Heng Y.C."/>
            <person name="Lim A.C.H."/>
            <person name="Lee J.K.Y."/>
            <person name="Kittelmann S."/>
        </authorList>
    </citation>
    <scope>NUCLEOTIDE SEQUENCE [LARGE SCALE GENOMIC DNA]</scope>
    <source>
        <strain evidence="3 4">WILCCON 0185</strain>
    </source>
</reference>
<dbReference type="Gene3D" id="3.40.50.720">
    <property type="entry name" value="NAD(P)-binding Rossmann-like Domain"/>
    <property type="match status" value="1"/>
</dbReference>
<proteinExistence type="predicted"/>
<dbReference type="EMBL" id="JBJHZZ010000001">
    <property type="protein sequence ID" value="MFL0245445.1"/>
    <property type="molecule type" value="Genomic_DNA"/>
</dbReference>
<dbReference type="PANTHER" id="PTHR43054:SF1">
    <property type="entry name" value="SCYLLO-INOSITOL 2-DEHYDROGENASE (NADP(+)) IOLU"/>
    <property type="match status" value="1"/>
</dbReference>
<dbReference type="Pfam" id="PF22725">
    <property type="entry name" value="GFO_IDH_MocA_C3"/>
    <property type="match status" value="1"/>
</dbReference>
<name>A0ABW8T0J4_9CLOT</name>
<sequence length="327" mass="36828">MINFGIIGTNKITDIFIKGADLVEEFKLNAVYSRAFETAKVFAEKYEVTNIFTSLEEMAKDECIDAVYIASPNSFHAEQAILFLNKGKHVLCEKPIASNVAELELMIAAAKANNVLLMEAMKTSFLPNFKVIQDSIHKLGKIRRFMFNYCQYSSRYDAHKEGKPVNTFNPAFSNGSIMDIGVYCIHPAVRLFGMPIDIKATALKLSSGVDGQGTLTFVYEEMDGVIIHSKIANSYIPCEIQGENGSMIIDRINNPEKVQIRYKSGESEELSVQQIEDNMYYEAKEFIELIKNSKVESEINSHKISLNVMKLIEDARKQTEIVFPADK</sequence>
<feature type="domain" description="Gfo/Idh/MocA-like oxidoreductase N-terminal" evidence="1">
    <location>
        <begin position="2"/>
        <end position="119"/>
    </location>
</feature>
<accession>A0ABW8T0J4</accession>
<dbReference type="InterPro" id="IPR036291">
    <property type="entry name" value="NAD(P)-bd_dom_sf"/>
</dbReference>
<evidence type="ECO:0000259" key="2">
    <source>
        <dbReference type="Pfam" id="PF22725"/>
    </source>
</evidence>
<feature type="domain" description="GFO/IDH/MocA-like oxidoreductase" evidence="2">
    <location>
        <begin position="138"/>
        <end position="247"/>
    </location>
</feature>
<evidence type="ECO:0000259" key="1">
    <source>
        <dbReference type="Pfam" id="PF01408"/>
    </source>
</evidence>
<keyword evidence="4" id="KW-1185">Reference proteome</keyword>
<dbReference type="RefSeq" id="WP_406767910.1">
    <property type="nucleotide sequence ID" value="NZ_JBJHZZ010000001.1"/>
</dbReference>
<dbReference type="Gene3D" id="3.30.360.10">
    <property type="entry name" value="Dihydrodipicolinate Reductase, domain 2"/>
    <property type="match status" value="1"/>
</dbReference>
<dbReference type="SUPFAM" id="SSF51735">
    <property type="entry name" value="NAD(P)-binding Rossmann-fold domains"/>
    <property type="match status" value="1"/>
</dbReference>
<evidence type="ECO:0000313" key="3">
    <source>
        <dbReference type="EMBL" id="MFL0245445.1"/>
    </source>
</evidence>
<protein>
    <submittedName>
        <fullName evidence="3">Gfo/Idh/MocA family protein</fullName>
    </submittedName>
</protein>
<dbReference type="InterPro" id="IPR055170">
    <property type="entry name" value="GFO_IDH_MocA-like_dom"/>
</dbReference>
<gene>
    <name evidence="3" type="ORF">ACJDUG_00460</name>
</gene>
<dbReference type="InterPro" id="IPR000683">
    <property type="entry name" value="Gfo/Idh/MocA-like_OxRdtase_N"/>
</dbReference>
<dbReference type="Proteomes" id="UP001623591">
    <property type="component" value="Unassembled WGS sequence"/>
</dbReference>